<dbReference type="InterPro" id="IPR002108">
    <property type="entry name" value="ADF-H"/>
</dbReference>
<dbReference type="Gene3D" id="3.40.20.10">
    <property type="entry name" value="Severin"/>
    <property type="match status" value="1"/>
</dbReference>
<evidence type="ECO:0000256" key="2">
    <source>
        <dbReference type="PIRNR" id="PIRNR001788"/>
    </source>
</evidence>
<dbReference type="OrthoDB" id="3919494at2759"/>
<evidence type="ECO:0000313" key="4">
    <source>
        <dbReference type="EMBL" id="AWU78126.1"/>
    </source>
</evidence>
<dbReference type="GO" id="GO:0030479">
    <property type="term" value="C:actin cortical patch"/>
    <property type="evidence" value="ECO:0007669"/>
    <property type="project" value="TreeGrafter"/>
</dbReference>
<protein>
    <recommendedName>
        <fullName evidence="3">ADF-H domain-containing protein</fullName>
    </recommendedName>
</protein>
<dbReference type="AlphaFoldDB" id="A0A2U9RAS3"/>
<dbReference type="PANTHER" id="PTHR11249:SF2">
    <property type="entry name" value="GLIA MATURATION FACTOR"/>
    <property type="match status" value="1"/>
</dbReference>
<feature type="domain" description="ADF-H" evidence="3">
    <location>
        <begin position="16"/>
        <end position="154"/>
    </location>
</feature>
<dbReference type="GO" id="GO:0034316">
    <property type="term" value="P:negative regulation of Arp2/3 complex-mediated actin nucleation"/>
    <property type="evidence" value="ECO:0007669"/>
    <property type="project" value="TreeGrafter"/>
</dbReference>
<dbReference type="VEuPathDB" id="FungiDB:C5L36_0E01890"/>
<name>A0A2U9RAS3_PICKU</name>
<reference evidence="4 5" key="1">
    <citation type="submission" date="2018-06" db="EMBL/GenBank/DDBJ databases">
        <title>Population genomics shows no distinction between pathogenic Candida krusei and environmental Pichia kudriavzevii: One species, four names.</title>
        <authorList>
            <person name="Douglass A.P."/>
            <person name="Offei B."/>
            <person name="Braun-Galleani S."/>
            <person name="Coughlan A.Y."/>
            <person name="Martos A."/>
            <person name="Ortiz-Merino R.A."/>
            <person name="Byrne K.P."/>
            <person name="Wolfe K.H."/>
        </authorList>
    </citation>
    <scope>NUCLEOTIDE SEQUENCE [LARGE SCALE GENOMIC DNA]</scope>
    <source>
        <strain evidence="4 5">CBS573</strain>
    </source>
</reference>
<comment type="subcellular location">
    <subcellularLocation>
        <location evidence="2">Cytoplasm</location>
    </subcellularLocation>
    <subcellularLocation>
        <location evidence="2">Nucleus</location>
    </subcellularLocation>
</comment>
<dbReference type="STRING" id="4909.A0A2U9RAS3"/>
<dbReference type="RefSeq" id="XP_029323602.1">
    <property type="nucleotide sequence ID" value="XM_029467742.1"/>
</dbReference>
<organism evidence="4 5">
    <name type="scientific">Pichia kudriavzevii</name>
    <name type="common">Yeast</name>
    <name type="synonym">Issatchenkia orientalis</name>
    <dbReference type="NCBI Taxonomy" id="4909"/>
    <lineage>
        <taxon>Eukaryota</taxon>
        <taxon>Fungi</taxon>
        <taxon>Dikarya</taxon>
        <taxon>Ascomycota</taxon>
        <taxon>Saccharomycotina</taxon>
        <taxon>Pichiomycetes</taxon>
        <taxon>Pichiales</taxon>
        <taxon>Pichiaceae</taxon>
        <taxon>Pichia</taxon>
    </lineage>
</organism>
<dbReference type="GO" id="GO:0071933">
    <property type="term" value="F:Arp2/3 complex binding"/>
    <property type="evidence" value="ECO:0007669"/>
    <property type="project" value="InterPro"/>
</dbReference>
<evidence type="ECO:0000259" key="3">
    <source>
        <dbReference type="PROSITE" id="PS51263"/>
    </source>
</evidence>
<dbReference type="EMBL" id="CP028777">
    <property type="protein sequence ID" value="AWU78126.1"/>
    <property type="molecule type" value="Genomic_DNA"/>
</dbReference>
<keyword evidence="2" id="KW-0539">Nucleus</keyword>
<dbReference type="GO" id="GO:0005634">
    <property type="term" value="C:nucleus"/>
    <property type="evidence" value="ECO:0007669"/>
    <property type="project" value="UniProtKB-SubCell"/>
</dbReference>
<accession>A0A2U9RAS3</accession>
<dbReference type="GO" id="GO:0071846">
    <property type="term" value="P:actin filament debranching"/>
    <property type="evidence" value="ECO:0007669"/>
    <property type="project" value="InterPro"/>
</dbReference>
<dbReference type="InterPro" id="IPR029006">
    <property type="entry name" value="ADF-H/Gelsolin-like_dom_sf"/>
</dbReference>
<dbReference type="PIRSF" id="PIRSF001788">
    <property type="entry name" value="GMF-beta"/>
    <property type="match status" value="1"/>
</dbReference>
<evidence type="ECO:0000256" key="1">
    <source>
        <dbReference type="ARBA" id="ARBA00010055"/>
    </source>
</evidence>
<dbReference type="SUPFAM" id="SSF55753">
    <property type="entry name" value="Actin depolymerizing proteins"/>
    <property type="match status" value="1"/>
</dbReference>
<keyword evidence="5" id="KW-1185">Reference proteome</keyword>
<proteinExistence type="inferred from homology"/>
<comment type="similarity">
    <text evidence="1 2">Belongs to the actin-binding proteins ADF family. GMF subfamily.</text>
</comment>
<dbReference type="PROSITE" id="PS51263">
    <property type="entry name" value="ADF_H"/>
    <property type="match status" value="1"/>
</dbReference>
<keyword evidence="2" id="KW-0963">Cytoplasm</keyword>
<dbReference type="InterPro" id="IPR011171">
    <property type="entry name" value="GMF"/>
</dbReference>
<dbReference type="Pfam" id="PF00241">
    <property type="entry name" value="Cofilin_ADF"/>
    <property type="match status" value="1"/>
</dbReference>
<dbReference type="Proteomes" id="UP000249293">
    <property type="component" value="Chromosome 5"/>
</dbReference>
<dbReference type="GO" id="GO:0003779">
    <property type="term" value="F:actin binding"/>
    <property type="evidence" value="ECO:0007669"/>
    <property type="project" value="InterPro"/>
</dbReference>
<gene>
    <name evidence="4" type="ORF">C5L36_0E01890</name>
</gene>
<dbReference type="KEGG" id="pkz:C5L36_0E01890"/>
<dbReference type="GeneID" id="40385985"/>
<dbReference type="PANTHER" id="PTHR11249">
    <property type="entry name" value="GLIAL FACTOR NATURATION FACTOR"/>
    <property type="match status" value="1"/>
</dbReference>
<evidence type="ECO:0000313" key="5">
    <source>
        <dbReference type="Proteomes" id="UP000249293"/>
    </source>
</evidence>
<dbReference type="SMART" id="SM00102">
    <property type="entry name" value="ADF"/>
    <property type="match status" value="1"/>
</dbReference>
<sequence length="154" mass="17878">MPEVLLTTQARKTKMSQAICSIPAETKQQLRKFRLTPIKQSSRTIKTQIYKINKNEQTLQLEESLELEDLEELVEELPDNTPCFVLMNYGYTKPDGRYVSPLVGVYWRPNTAQGQIKMMYAASVELFKKEVGCNLWLECSDEEDIPDLKREIEK</sequence>